<dbReference type="GeneID" id="93517866"/>
<dbReference type="Gene3D" id="3.30.70.2020">
    <property type="match status" value="1"/>
</dbReference>
<evidence type="ECO:0000256" key="14">
    <source>
        <dbReference type="PIRSR" id="PIRSR604469-1"/>
    </source>
</evidence>
<dbReference type="Gene3D" id="3.40.50.1000">
    <property type="entry name" value="HAD superfamily/HAD-like"/>
    <property type="match status" value="1"/>
</dbReference>
<dbReference type="Pfam" id="PF00702">
    <property type="entry name" value="Hydrolase"/>
    <property type="match status" value="1"/>
</dbReference>
<dbReference type="GO" id="GO:0036424">
    <property type="term" value="F:L-phosphoserine phosphatase activity"/>
    <property type="evidence" value="ECO:0007669"/>
    <property type="project" value="InterPro"/>
</dbReference>
<reference evidence="16 17" key="1">
    <citation type="journal article" date="2012" name="J. Bacteriol.">
        <title>Complete Genome Sequence of Providencia stuartii Clinical Isolate MRSN 2154.</title>
        <authorList>
            <person name="Clifford R.J."/>
            <person name="Hang J."/>
            <person name="Riley M.C."/>
            <person name="Onmus-Leone F."/>
            <person name="Kuschner R.A."/>
            <person name="Lesho E.P."/>
            <person name="Waterman P.E."/>
        </authorList>
    </citation>
    <scope>NUCLEOTIDE SEQUENCE [LARGE SCALE GENOMIC DNA]</scope>
    <source>
        <strain evidence="16 17">MRSN 2154</strain>
    </source>
</reference>
<dbReference type="Proteomes" id="UP000005012">
    <property type="component" value="Chromosome"/>
</dbReference>
<comment type="catalytic activity">
    <reaction evidence="12">
        <text>O-phospho-L-serine + H2O = L-serine + phosphate</text>
        <dbReference type="Rhea" id="RHEA:21208"/>
        <dbReference type="ChEBI" id="CHEBI:15377"/>
        <dbReference type="ChEBI" id="CHEBI:33384"/>
        <dbReference type="ChEBI" id="CHEBI:43474"/>
        <dbReference type="ChEBI" id="CHEBI:57524"/>
        <dbReference type="EC" id="3.1.3.3"/>
    </reaction>
</comment>
<feature type="active site" description="Nucleophile" evidence="14">
    <location>
        <position position="117"/>
    </location>
</feature>
<name>A0A140NKB5_PROSM</name>
<evidence type="ECO:0000259" key="15">
    <source>
        <dbReference type="Pfam" id="PF18429"/>
    </source>
</evidence>
<dbReference type="FunFam" id="3.40.50.1000:FF:000048">
    <property type="entry name" value="Phosphoserine phosphatase"/>
    <property type="match status" value="1"/>
</dbReference>
<dbReference type="KEGG" id="psi:S70_07360"/>
<dbReference type="HOGENOM" id="CLU_036368_4_0_6"/>
<dbReference type="Pfam" id="PF18429">
    <property type="entry name" value="DUF5609"/>
    <property type="match status" value="1"/>
</dbReference>
<evidence type="ECO:0000256" key="7">
    <source>
        <dbReference type="ARBA" id="ARBA00022723"/>
    </source>
</evidence>
<evidence type="ECO:0000256" key="2">
    <source>
        <dbReference type="ARBA" id="ARBA00005135"/>
    </source>
</evidence>
<feature type="domain" description="Phosphoserine phosphatase N-terminal" evidence="15">
    <location>
        <begin position="39"/>
        <end position="99"/>
    </location>
</feature>
<dbReference type="GO" id="GO:0005737">
    <property type="term" value="C:cytoplasm"/>
    <property type="evidence" value="ECO:0007669"/>
    <property type="project" value="TreeGrafter"/>
</dbReference>
<comment type="cofactor">
    <cofactor evidence="1">
        <name>Mg(2+)</name>
        <dbReference type="ChEBI" id="CHEBI:18420"/>
    </cofactor>
</comment>
<dbReference type="CDD" id="cd07500">
    <property type="entry name" value="HAD_PSP"/>
    <property type="match status" value="1"/>
</dbReference>
<dbReference type="NCBIfam" id="TIGR00338">
    <property type="entry name" value="serB"/>
    <property type="match status" value="1"/>
</dbReference>
<dbReference type="OrthoDB" id="9792539at2"/>
<evidence type="ECO:0000313" key="16">
    <source>
        <dbReference type="EMBL" id="AFH93341.1"/>
    </source>
</evidence>
<comment type="similarity">
    <text evidence="3">Belongs to the HAD-like hydrolase superfamily. SerB family.</text>
</comment>
<accession>A0A140NKB5</accession>
<feature type="active site" description="Proton donor" evidence="14">
    <location>
        <position position="119"/>
    </location>
</feature>
<dbReference type="SFLD" id="SFLDG01136">
    <property type="entry name" value="C1.6:_Phosphoserine_Phosphatas"/>
    <property type="match status" value="1"/>
</dbReference>
<dbReference type="InterPro" id="IPR041449">
    <property type="entry name" value="SerB_N"/>
</dbReference>
<evidence type="ECO:0000256" key="1">
    <source>
        <dbReference type="ARBA" id="ARBA00001946"/>
    </source>
</evidence>
<dbReference type="GO" id="GO:0006564">
    <property type="term" value="P:L-serine biosynthetic process"/>
    <property type="evidence" value="ECO:0007669"/>
    <property type="project" value="UniProtKB-KW"/>
</dbReference>
<dbReference type="SUPFAM" id="SSF56784">
    <property type="entry name" value="HAD-like"/>
    <property type="match status" value="1"/>
</dbReference>
<dbReference type="NCBIfam" id="NF008350">
    <property type="entry name" value="PRK11133.1"/>
    <property type="match status" value="1"/>
</dbReference>
<proteinExistence type="inferred from homology"/>
<dbReference type="EMBL" id="CP003488">
    <property type="protein sequence ID" value="AFH93341.1"/>
    <property type="molecule type" value="Genomic_DNA"/>
</dbReference>
<dbReference type="InterPro" id="IPR036412">
    <property type="entry name" value="HAD-like_sf"/>
</dbReference>
<dbReference type="EC" id="3.1.3.3" evidence="4"/>
<evidence type="ECO:0000256" key="13">
    <source>
        <dbReference type="ARBA" id="ARBA00048523"/>
    </source>
</evidence>
<keyword evidence="7" id="KW-0479">Metal-binding</keyword>
<dbReference type="AlphaFoldDB" id="A0A140NKB5"/>
<evidence type="ECO:0000256" key="12">
    <source>
        <dbReference type="ARBA" id="ARBA00048138"/>
    </source>
</evidence>
<keyword evidence="8 16" id="KW-0378">Hydrolase</keyword>
<evidence type="ECO:0000256" key="11">
    <source>
        <dbReference type="ARBA" id="ARBA00031693"/>
    </source>
</evidence>
<keyword evidence="10" id="KW-0718">Serine biosynthesis</keyword>
<dbReference type="SFLD" id="SFLDS00003">
    <property type="entry name" value="Haloacid_Dehalogenase"/>
    <property type="match status" value="1"/>
</dbReference>
<dbReference type="PATRIC" id="fig|1157951.4.peg.1469"/>
<dbReference type="InterPro" id="IPR004469">
    <property type="entry name" value="PSP"/>
</dbReference>
<keyword evidence="9" id="KW-0460">Magnesium</keyword>
<evidence type="ECO:0000256" key="6">
    <source>
        <dbReference type="ARBA" id="ARBA00022605"/>
    </source>
</evidence>
<evidence type="ECO:0000256" key="10">
    <source>
        <dbReference type="ARBA" id="ARBA00023299"/>
    </source>
</evidence>
<reference evidence="17" key="2">
    <citation type="submission" date="2012-04" db="EMBL/GenBank/DDBJ databases">
        <title>Complete genome sequence of Providencia stuartii clinical isolate MRSN 2154.</title>
        <authorList>
            <person name="Clifford R.J."/>
            <person name="Hang J."/>
            <person name="Riley M.C."/>
            <person name="Onmus-Leone F."/>
            <person name="Kuschner R.A."/>
            <person name="Lesho E.P."/>
            <person name="Waterman P.E."/>
        </authorList>
    </citation>
    <scope>NUCLEOTIDE SEQUENCE [LARGE SCALE GENOMIC DNA]</scope>
    <source>
        <strain evidence="17">MRSN 2154</strain>
    </source>
</reference>
<protein>
    <recommendedName>
        <fullName evidence="5">Phosphoserine phosphatase</fullName>
        <ecNumber evidence="4">3.1.3.3</ecNumber>
    </recommendedName>
    <alternativeName>
        <fullName evidence="11">O-phosphoserine phosphohydrolase</fullName>
    </alternativeName>
</protein>
<evidence type="ECO:0000256" key="5">
    <source>
        <dbReference type="ARBA" id="ARBA00015196"/>
    </source>
</evidence>
<evidence type="ECO:0000313" key="17">
    <source>
        <dbReference type="Proteomes" id="UP000005012"/>
    </source>
</evidence>
<dbReference type="NCBIfam" id="TIGR01488">
    <property type="entry name" value="HAD-SF-IB"/>
    <property type="match status" value="1"/>
</dbReference>
<sequence>MSTSLTYCYLPDEIQKWPGLPLSLSGEEVMPLDYRAGDSGWLLYGRGLDKARISDFQQRLGIAIVIVSSWRIDDYQVVRIAGSITPRIKKLADESLLDVVPLGQIPRLRSPGLLLMDMDSTAIQIECIDEIARLYGVGEQVSEVTERAMQGELDFTESLRARVALLKGADVMILQQVMDTLPLMPGLTSLVRKLQAMDWHVAIASGGFTFFADNLRQQLKLVAAVANQLEIKDGKLTGKVKGPIVDAKFKAQTLVKLAERLEIPIEQTVAIGDGANDLKMLRKAGLGIAYHAKPKVYARAKVAIRHADLMGVMCVLSGGLKHEER</sequence>
<dbReference type="InterPro" id="IPR050582">
    <property type="entry name" value="HAD-like_SerB"/>
</dbReference>
<dbReference type="Gene3D" id="1.10.150.210">
    <property type="entry name" value="Phosphoserine phosphatase, domain 2"/>
    <property type="match status" value="1"/>
</dbReference>
<evidence type="ECO:0000256" key="3">
    <source>
        <dbReference type="ARBA" id="ARBA00009184"/>
    </source>
</evidence>
<evidence type="ECO:0000256" key="4">
    <source>
        <dbReference type="ARBA" id="ARBA00012640"/>
    </source>
</evidence>
<organism evidence="16 17">
    <name type="scientific">Providencia stuartii (strain MRSN 2154)</name>
    <dbReference type="NCBI Taxonomy" id="1157951"/>
    <lineage>
        <taxon>Bacteria</taxon>
        <taxon>Pseudomonadati</taxon>
        <taxon>Pseudomonadota</taxon>
        <taxon>Gammaproteobacteria</taxon>
        <taxon>Enterobacterales</taxon>
        <taxon>Morganellaceae</taxon>
        <taxon>Providencia</taxon>
    </lineage>
</organism>
<keyword evidence="6" id="KW-0028">Amino-acid biosynthesis</keyword>
<evidence type="ECO:0000256" key="9">
    <source>
        <dbReference type="ARBA" id="ARBA00022842"/>
    </source>
</evidence>
<dbReference type="FunFam" id="1.10.150.210:FF:000001">
    <property type="entry name" value="Phosphoserine phosphatase"/>
    <property type="match status" value="1"/>
</dbReference>
<dbReference type="SFLD" id="SFLDG01137">
    <property type="entry name" value="C1.6.1:_Phosphoserine_Phosphat"/>
    <property type="match status" value="1"/>
</dbReference>
<dbReference type="RefSeq" id="WP_004926677.1">
    <property type="nucleotide sequence ID" value="NC_017731.1"/>
</dbReference>
<dbReference type="SFLD" id="SFLDF00029">
    <property type="entry name" value="phosphoserine_phosphatase"/>
    <property type="match status" value="1"/>
</dbReference>
<evidence type="ECO:0000256" key="8">
    <source>
        <dbReference type="ARBA" id="ARBA00022801"/>
    </source>
</evidence>
<dbReference type="UniPathway" id="UPA00135">
    <property type="reaction ID" value="UER00198"/>
</dbReference>
<dbReference type="PANTHER" id="PTHR43344">
    <property type="entry name" value="PHOSPHOSERINE PHOSPHATASE"/>
    <property type="match status" value="1"/>
</dbReference>
<gene>
    <name evidence="16" type="primary">serB</name>
    <name evidence="16" type="ordered locus">S70_07360</name>
</gene>
<comment type="pathway">
    <text evidence="2">Amino-acid biosynthesis; L-serine biosynthesis; L-serine from 3-phospho-D-glycerate: step 3/3.</text>
</comment>
<dbReference type="PANTHER" id="PTHR43344:SF2">
    <property type="entry name" value="PHOSPHOSERINE PHOSPHATASE"/>
    <property type="match status" value="1"/>
</dbReference>
<dbReference type="InterPro" id="IPR023214">
    <property type="entry name" value="HAD_sf"/>
</dbReference>
<comment type="catalytic activity">
    <reaction evidence="13">
        <text>O-phospho-D-serine + H2O = D-serine + phosphate</text>
        <dbReference type="Rhea" id="RHEA:24873"/>
        <dbReference type="ChEBI" id="CHEBI:15377"/>
        <dbReference type="ChEBI" id="CHEBI:35247"/>
        <dbReference type="ChEBI" id="CHEBI:43474"/>
        <dbReference type="ChEBI" id="CHEBI:58680"/>
        <dbReference type="EC" id="3.1.3.3"/>
    </reaction>
</comment>
<dbReference type="GO" id="GO:0000287">
    <property type="term" value="F:magnesium ion binding"/>
    <property type="evidence" value="ECO:0007669"/>
    <property type="project" value="TreeGrafter"/>
</dbReference>